<gene>
    <name evidence="3" type="ORF">UFOPK3037_01712</name>
</gene>
<name>A0A6J6Z771_9ZZZZ</name>
<dbReference type="Pfam" id="PF08707">
    <property type="entry name" value="PriCT_2"/>
    <property type="match status" value="1"/>
</dbReference>
<dbReference type="Pfam" id="PF13481">
    <property type="entry name" value="AAA_25"/>
    <property type="match status" value="1"/>
</dbReference>
<protein>
    <submittedName>
        <fullName evidence="3">Unannotated protein</fullName>
    </submittedName>
</protein>
<dbReference type="InterPro" id="IPR014819">
    <property type="entry name" value="PriCT_2"/>
</dbReference>
<sequence length="371" mass="40788">MTIDDYDNLPDEMRNAERWLLWRLEANKNPSKKPRKVPYYSNGSHRSGQLDAPADTANLSTFVEAFTAAQNGQYSGLGFALGPDGTGNEWQGIDLDHLSDHPELTYVVDDLPSYTEQSPSGNGVHVIGYGKSFISMGSNPSGIEAYSNGRFFTVTGEGSGIGSITCIADFVETRLRPLHSTKVKTSDNNNQHEFYEQIAAQTVKDLRSALLFMRADDRELWQKNGHRLKTLGEVGRGLWMDWSATSDKFDPNADSNSWNSFKPTHTSYKAIFTDAQKLGWVNPMSNDASSNEKDSTGNNKSGNSFVRVSIADVFTNPPEPQKYIWGERIPYDALTLLAAHGGTGKSTFALQLSAHLATNTPFLGLATGEEA</sequence>
<dbReference type="EMBL" id="CAFAAO010000041">
    <property type="protein sequence ID" value="CAB4816464.1"/>
    <property type="molecule type" value="Genomic_DNA"/>
</dbReference>
<proteinExistence type="predicted"/>
<dbReference type="Gene3D" id="3.40.50.300">
    <property type="entry name" value="P-loop containing nucleotide triphosphate hydrolases"/>
    <property type="match status" value="1"/>
</dbReference>
<dbReference type="AlphaFoldDB" id="A0A6J6Z771"/>
<evidence type="ECO:0000256" key="1">
    <source>
        <dbReference type="SAM" id="MobiDB-lite"/>
    </source>
</evidence>
<reference evidence="3" key="1">
    <citation type="submission" date="2020-05" db="EMBL/GenBank/DDBJ databases">
        <authorList>
            <person name="Chiriac C."/>
            <person name="Salcher M."/>
            <person name="Ghai R."/>
            <person name="Kavagutti S V."/>
        </authorList>
    </citation>
    <scope>NUCLEOTIDE SEQUENCE</scope>
</reference>
<evidence type="ECO:0000259" key="2">
    <source>
        <dbReference type="Pfam" id="PF08707"/>
    </source>
</evidence>
<dbReference type="InterPro" id="IPR027417">
    <property type="entry name" value="P-loop_NTPase"/>
</dbReference>
<evidence type="ECO:0000313" key="3">
    <source>
        <dbReference type="EMBL" id="CAB4816464.1"/>
    </source>
</evidence>
<dbReference type="GO" id="GO:0016817">
    <property type="term" value="F:hydrolase activity, acting on acid anhydrides"/>
    <property type="evidence" value="ECO:0007669"/>
    <property type="project" value="InterPro"/>
</dbReference>
<feature type="region of interest" description="Disordered" evidence="1">
    <location>
        <begin position="283"/>
        <end position="303"/>
    </location>
</feature>
<feature type="domain" description="Primase C-terminal 2" evidence="2">
    <location>
        <begin position="214"/>
        <end position="272"/>
    </location>
</feature>
<accession>A0A6J6Z771</accession>
<feature type="region of interest" description="Disordered" evidence="1">
    <location>
        <begin position="31"/>
        <end position="53"/>
    </location>
</feature>
<organism evidence="3">
    <name type="scientific">freshwater metagenome</name>
    <dbReference type="NCBI Taxonomy" id="449393"/>
    <lineage>
        <taxon>unclassified sequences</taxon>
        <taxon>metagenomes</taxon>
        <taxon>ecological metagenomes</taxon>
    </lineage>
</organism>